<dbReference type="AlphaFoldDB" id="A0A7X0JT99"/>
<dbReference type="InterPro" id="IPR050256">
    <property type="entry name" value="Glycosyltransferase_2"/>
</dbReference>
<dbReference type="SUPFAM" id="SSF53448">
    <property type="entry name" value="Nucleotide-diphospho-sugar transferases"/>
    <property type="match status" value="1"/>
</dbReference>
<gene>
    <name evidence="11" type="ORF">HNR48_002022</name>
</gene>
<evidence type="ECO:0000256" key="8">
    <source>
        <dbReference type="ARBA" id="ARBA00038152"/>
    </source>
</evidence>
<evidence type="ECO:0000313" key="11">
    <source>
        <dbReference type="EMBL" id="MBB6521737.1"/>
    </source>
</evidence>
<dbReference type="GO" id="GO:0005886">
    <property type="term" value="C:plasma membrane"/>
    <property type="evidence" value="ECO:0007669"/>
    <property type="project" value="UniProtKB-SubCell"/>
</dbReference>
<keyword evidence="5 9" id="KW-0812">Transmembrane</keyword>
<keyword evidence="12" id="KW-1185">Reference proteome</keyword>
<keyword evidence="6 9" id="KW-1133">Transmembrane helix</keyword>
<evidence type="ECO:0000256" key="4">
    <source>
        <dbReference type="ARBA" id="ARBA00022679"/>
    </source>
</evidence>
<dbReference type="PANTHER" id="PTHR48090">
    <property type="entry name" value="UNDECAPRENYL-PHOSPHATE 4-DEOXY-4-FORMAMIDO-L-ARABINOSE TRANSFERASE-RELATED"/>
    <property type="match status" value="1"/>
</dbReference>
<dbReference type="FunCoup" id="A0A7X0JT99">
    <property type="interactions" value="428"/>
</dbReference>
<evidence type="ECO:0000256" key="3">
    <source>
        <dbReference type="ARBA" id="ARBA00022676"/>
    </source>
</evidence>
<dbReference type="InParanoid" id="A0A7X0JT99"/>
<dbReference type="GO" id="GO:0016757">
    <property type="term" value="F:glycosyltransferase activity"/>
    <property type="evidence" value="ECO:0007669"/>
    <property type="project" value="UniProtKB-KW"/>
</dbReference>
<evidence type="ECO:0000256" key="5">
    <source>
        <dbReference type="ARBA" id="ARBA00022692"/>
    </source>
</evidence>
<reference evidence="11 12" key="1">
    <citation type="submission" date="2020-08" db="EMBL/GenBank/DDBJ databases">
        <title>Genomic Encyclopedia of Type Strains, Phase IV (KMG-IV): sequencing the most valuable type-strain genomes for metagenomic binning, comparative biology and taxonomic classification.</title>
        <authorList>
            <person name="Goeker M."/>
        </authorList>
    </citation>
    <scope>NUCLEOTIDE SEQUENCE [LARGE SCALE GENOMIC DNA]</scope>
    <source>
        <strain evidence="11 12">DSM 22368</strain>
    </source>
</reference>
<feature type="transmembrane region" description="Helical" evidence="9">
    <location>
        <begin position="270"/>
        <end position="291"/>
    </location>
</feature>
<organism evidence="11 12">
    <name type="scientific">Pseudoteredinibacter isoporae</name>
    <dbReference type="NCBI Taxonomy" id="570281"/>
    <lineage>
        <taxon>Bacteria</taxon>
        <taxon>Pseudomonadati</taxon>
        <taxon>Pseudomonadota</taxon>
        <taxon>Gammaproteobacteria</taxon>
        <taxon>Cellvibrionales</taxon>
        <taxon>Cellvibrionaceae</taxon>
        <taxon>Pseudoteredinibacter</taxon>
    </lineage>
</organism>
<name>A0A7X0JT99_9GAMM</name>
<dbReference type="PANTHER" id="PTHR48090:SF1">
    <property type="entry name" value="PROPHAGE BACTOPRENOL GLUCOSYL TRANSFERASE HOMOLOG"/>
    <property type="match status" value="1"/>
</dbReference>
<evidence type="ECO:0000256" key="1">
    <source>
        <dbReference type="ARBA" id="ARBA00004651"/>
    </source>
</evidence>
<evidence type="ECO:0000256" key="9">
    <source>
        <dbReference type="SAM" id="Phobius"/>
    </source>
</evidence>
<feature type="transmembrane region" description="Helical" evidence="9">
    <location>
        <begin position="233"/>
        <end position="258"/>
    </location>
</feature>
<sequence length="339" mass="38239">MSKQQLISIVAPAYNEEEVLPEFVKRTTAVLESMSDYDYEIVLVNDGSKDRTLEVIKQLKLSFPKITLVNLSRNFGKEIAMTAGLAESKGDALIVIDTDLQDPPELIPELVAKWQEGFDMVYAKRKTREGESWLKKATAAAFYKFMQNIGSTPIPPNVGDFRLISRRVTDALLQLPEKHRFMKGLFAWVGYPQTEVLYDRDARFAGDTKWNYWKLWNFALEGLTSFTIAPLKIASYIGLATALSAFLYGLFILVKALIWGDDVQGFPTIMISMLFLGGVQLLVLGVIGEYLGRAFNEVKQRPLYFIESVDEARCEKQVEHVENEALGESSKSKPEERAA</sequence>
<evidence type="ECO:0000256" key="6">
    <source>
        <dbReference type="ARBA" id="ARBA00022989"/>
    </source>
</evidence>
<evidence type="ECO:0000313" key="12">
    <source>
        <dbReference type="Proteomes" id="UP000528457"/>
    </source>
</evidence>
<keyword evidence="3" id="KW-0328">Glycosyltransferase</keyword>
<comment type="similarity">
    <text evidence="8">Belongs to the glycosyltransferase 2 family. GtrB subfamily.</text>
</comment>
<evidence type="ECO:0000256" key="2">
    <source>
        <dbReference type="ARBA" id="ARBA00022475"/>
    </source>
</evidence>
<dbReference type="CDD" id="cd04187">
    <property type="entry name" value="DPM1_like_bac"/>
    <property type="match status" value="1"/>
</dbReference>
<keyword evidence="4 11" id="KW-0808">Transferase</keyword>
<dbReference type="FunFam" id="3.90.550.10:FF:000079">
    <property type="entry name" value="Probable glycosyl transferase"/>
    <property type="match status" value="1"/>
</dbReference>
<comment type="caution">
    <text evidence="11">The sequence shown here is derived from an EMBL/GenBank/DDBJ whole genome shotgun (WGS) entry which is preliminary data.</text>
</comment>
<keyword evidence="7 9" id="KW-0472">Membrane</keyword>
<dbReference type="InterPro" id="IPR001173">
    <property type="entry name" value="Glyco_trans_2-like"/>
</dbReference>
<dbReference type="RefSeq" id="WP_166844628.1">
    <property type="nucleotide sequence ID" value="NZ_JAAONY010000002.1"/>
</dbReference>
<evidence type="ECO:0000259" key="10">
    <source>
        <dbReference type="Pfam" id="PF00535"/>
    </source>
</evidence>
<keyword evidence="2" id="KW-1003">Cell membrane</keyword>
<comment type="subcellular location">
    <subcellularLocation>
        <location evidence="1">Cell membrane</location>
        <topology evidence="1">Multi-pass membrane protein</topology>
    </subcellularLocation>
</comment>
<feature type="domain" description="Glycosyltransferase 2-like" evidence="10">
    <location>
        <begin position="8"/>
        <end position="171"/>
    </location>
</feature>
<proteinExistence type="inferred from homology"/>
<protein>
    <submittedName>
        <fullName evidence="11">Glycosyltransferase involved in cell wall biosynthesis</fullName>
    </submittedName>
</protein>
<evidence type="ECO:0000256" key="7">
    <source>
        <dbReference type="ARBA" id="ARBA00023136"/>
    </source>
</evidence>
<dbReference type="InterPro" id="IPR029044">
    <property type="entry name" value="Nucleotide-diphossugar_trans"/>
</dbReference>
<dbReference type="EMBL" id="JACHHT010000002">
    <property type="protein sequence ID" value="MBB6521737.1"/>
    <property type="molecule type" value="Genomic_DNA"/>
</dbReference>
<dbReference type="Gene3D" id="3.90.550.10">
    <property type="entry name" value="Spore Coat Polysaccharide Biosynthesis Protein SpsA, Chain A"/>
    <property type="match status" value="1"/>
</dbReference>
<dbReference type="Pfam" id="PF00535">
    <property type="entry name" value="Glycos_transf_2"/>
    <property type="match status" value="1"/>
</dbReference>
<dbReference type="Proteomes" id="UP000528457">
    <property type="component" value="Unassembled WGS sequence"/>
</dbReference>
<accession>A0A7X0JT99</accession>